<gene>
    <name evidence="1" type="ORF">EWV77_07125</name>
</gene>
<protein>
    <submittedName>
        <fullName evidence="1">Uncharacterized protein</fullName>
    </submittedName>
</protein>
<name>A0A552HZ29_MICVR</name>
<evidence type="ECO:0000313" key="1">
    <source>
        <dbReference type="EMBL" id="TRU76465.1"/>
    </source>
</evidence>
<comment type="caution">
    <text evidence="1">The sequence shown here is derived from an EMBL/GenBank/DDBJ whole genome shotgun (WGS) entry which is preliminary data.</text>
</comment>
<accession>A0A552HZ29</accession>
<reference evidence="1 2" key="1">
    <citation type="submission" date="2019-01" db="EMBL/GenBank/DDBJ databases">
        <title>Coherence of Microcystis species and biogeography revealed through population genomics.</title>
        <authorList>
            <person name="Perez-Carrascal O.M."/>
            <person name="Terrat Y."/>
            <person name="Giani A."/>
            <person name="Fortin N."/>
            <person name="Tromas N."/>
            <person name="Shapiro B.J."/>
        </authorList>
    </citation>
    <scope>NUCLEOTIDE SEQUENCE [LARGE SCALE GENOMIC DNA]</scope>
    <source>
        <strain evidence="1">Mv_BB_P_19951000_S68D</strain>
    </source>
</reference>
<proteinExistence type="predicted"/>
<evidence type="ECO:0000313" key="2">
    <source>
        <dbReference type="Proteomes" id="UP000320674"/>
    </source>
</evidence>
<sequence>MAANKITNINVKSALGTQVLTGTNGDYDSDKSELWVTQEGSKEYNGGPQAHTSYTITFTGNGSPQTLPFKGRFAGVGYEFK</sequence>
<dbReference type="EMBL" id="SFAZ01000108">
    <property type="protein sequence ID" value="TRU76465.1"/>
    <property type="molecule type" value="Genomic_DNA"/>
</dbReference>
<dbReference type="AlphaFoldDB" id="A0A552HZ29"/>
<organism evidence="1 2">
    <name type="scientific">Microcystis viridis Mv_BB_P_19951000_S68D</name>
    <dbReference type="NCBI Taxonomy" id="2486270"/>
    <lineage>
        <taxon>Bacteria</taxon>
        <taxon>Bacillati</taxon>
        <taxon>Cyanobacteriota</taxon>
        <taxon>Cyanophyceae</taxon>
        <taxon>Oscillatoriophycideae</taxon>
        <taxon>Chroococcales</taxon>
        <taxon>Microcystaceae</taxon>
        <taxon>Microcystis</taxon>
    </lineage>
</organism>
<dbReference type="Proteomes" id="UP000320674">
    <property type="component" value="Unassembled WGS sequence"/>
</dbReference>